<keyword evidence="2" id="KW-1185">Reference proteome</keyword>
<protein>
    <submittedName>
        <fullName evidence="1">Uncharacterized protein</fullName>
    </submittedName>
</protein>
<organism evidence="1 2">
    <name type="scientific">Zophobas morio</name>
    <dbReference type="NCBI Taxonomy" id="2755281"/>
    <lineage>
        <taxon>Eukaryota</taxon>
        <taxon>Metazoa</taxon>
        <taxon>Ecdysozoa</taxon>
        <taxon>Arthropoda</taxon>
        <taxon>Hexapoda</taxon>
        <taxon>Insecta</taxon>
        <taxon>Pterygota</taxon>
        <taxon>Neoptera</taxon>
        <taxon>Endopterygota</taxon>
        <taxon>Coleoptera</taxon>
        <taxon>Polyphaga</taxon>
        <taxon>Cucujiformia</taxon>
        <taxon>Tenebrionidae</taxon>
        <taxon>Zophobas</taxon>
    </lineage>
</organism>
<sequence>MAADASTVQKLITDLQISGSTSPVRLASNDSGMKPLQINLNSAEAEFAAIGNFIKLRSLNEWTDKSISRDRTPIIIFRRVKEVESVVLTTGKISLK</sequence>
<evidence type="ECO:0000313" key="2">
    <source>
        <dbReference type="Proteomes" id="UP001168821"/>
    </source>
</evidence>
<dbReference type="AlphaFoldDB" id="A0AA38IUK3"/>
<proteinExistence type="predicted"/>
<reference evidence="1" key="1">
    <citation type="journal article" date="2023" name="G3 (Bethesda)">
        <title>Whole genome assemblies of Zophobas morio and Tenebrio molitor.</title>
        <authorList>
            <person name="Kaur S."/>
            <person name="Stinson S.A."/>
            <person name="diCenzo G.C."/>
        </authorList>
    </citation>
    <scope>NUCLEOTIDE SEQUENCE</scope>
    <source>
        <strain evidence="1">QUZm001</strain>
    </source>
</reference>
<accession>A0AA38IUK3</accession>
<dbReference type="Proteomes" id="UP001168821">
    <property type="component" value="Unassembled WGS sequence"/>
</dbReference>
<evidence type="ECO:0000313" key="1">
    <source>
        <dbReference type="EMBL" id="KAJ3661024.1"/>
    </source>
</evidence>
<name>A0AA38IUK3_9CUCU</name>
<gene>
    <name evidence="1" type="ORF">Zmor_005446</name>
</gene>
<comment type="caution">
    <text evidence="1">The sequence shown here is derived from an EMBL/GenBank/DDBJ whole genome shotgun (WGS) entry which is preliminary data.</text>
</comment>
<dbReference type="EMBL" id="JALNTZ010000002">
    <property type="protein sequence ID" value="KAJ3661024.1"/>
    <property type="molecule type" value="Genomic_DNA"/>
</dbReference>